<feature type="compositionally biased region" description="Basic and acidic residues" evidence="1">
    <location>
        <begin position="27"/>
        <end position="53"/>
    </location>
</feature>
<organism evidence="2">
    <name type="scientific">uncultured Ramlibacter sp</name>
    <dbReference type="NCBI Taxonomy" id="260755"/>
    <lineage>
        <taxon>Bacteria</taxon>
        <taxon>Pseudomonadati</taxon>
        <taxon>Pseudomonadota</taxon>
        <taxon>Betaproteobacteria</taxon>
        <taxon>Burkholderiales</taxon>
        <taxon>Comamonadaceae</taxon>
        <taxon>Ramlibacter</taxon>
        <taxon>environmental samples</taxon>
    </lineage>
</organism>
<proteinExistence type="predicted"/>
<gene>
    <name evidence="2" type="ORF">AVDCRST_MAG51-2650</name>
</gene>
<feature type="region of interest" description="Disordered" evidence="1">
    <location>
        <begin position="1"/>
        <end position="82"/>
    </location>
</feature>
<evidence type="ECO:0000313" key="2">
    <source>
        <dbReference type="EMBL" id="CAA9430677.1"/>
    </source>
</evidence>
<evidence type="ECO:0000256" key="1">
    <source>
        <dbReference type="SAM" id="MobiDB-lite"/>
    </source>
</evidence>
<dbReference type="AlphaFoldDB" id="A0A6J4Q2Z7"/>
<name>A0A6J4Q2Z7_9BURK</name>
<sequence length="82" mass="8949">MCPTDTTPDPRDMLRAPEAQDIPEPMPGREGDSRRVVDAKEIARRPGLPERPEIMAADVEDEDADPVVDTGPGIEDGALNRK</sequence>
<accession>A0A6J4Q2Z7</accession>
<dbReference type="EMBL" id="CADCUX010000558">
    <property type="protein sequence ID" value="CAA9430677.1"/>
    <property type="molecule type" value="Genomic_DNA"/>
</dbReference>
<reference evidence="2" key="1">
    <citation type="submission" date="2020-02" db="EMBL/GenBank/DDBJ databases">
        <authorList>
            <person name="Meier V. D."/>
        </authorList>
    </citation>
    <scope>NUCLEOTIDE SEQUENCE</scope>
    <source>
        <strain evidence="2">AVDCRST_MAG51</strain>
    </source>
</reference>
<protein>
    <submittedName>
        <fullName evidence="2">Uncharacterized protein</fullName>
    </submittedName>
</protein>